<dbReference type="EMBL" id="JACYTQ010000001">
    <property type="protein sequence ID" value="MBD8487704.1"/>
    <property type="molecule type" value="Genomic_DNA"/>
</dbReference>
<name>A0ABR9AGS2_9BACT</name>
<dbReference type="GO" id="GO:0016787">
    <property type="term" value="F:hydrolase activity"/>
    <property type="evidence" value="ECO:0007669"/>
    <property type="project" value="UniProtKB-KW"/>
</dbReference>
<comment type="caution">
    <text evidence="4">The sequence shown here is derived from an EMBL/GenBank/DDBJ whole genome shotgun (WGS) entry which is preliminary data.</text>
</comment>
<comment type="cofactor">
    <cofactor evidence="1">
        <name>Mg(2+)</name>
        <dbReference type="ChEBI" id="CHEBI:18420"/>
    </cofactor>
</comment>
<dbReference type="PANTHER" id="PTHR43046">
    <property type="entry name" value="GDP-MANNOSE MANNOSYL HYDROLASE"/>
    <property type="match status" value="1"/>
</dbReference>
<dbReference type="Proteomes" id="UP000647133">
    <property type="component" value="Unassembled WGS sequence"/>
</dbReference>
<accession>A0ABR9AGS2</accession>
<evidence type="ECO:0000313" key="5">
    <source>
        <dbReference type="Proteomes" id="UP000647133"/>
    </source>
</evidence>
<gene>
    <name evidence="4" type="ORF">IFO69_02975</name>
</gene>
<sequence>MQNIEKEINEKFGGRLRTRVNGVLIENDKILMIKHRMGHNKSFWNVPGGGMDYNTNATDNLKREFLEETGLEIEVKKFLTVSEFLQPPLHAIELYFEVSKKSGDLIKGIDPELSQNKQLIEEVKFMSMEEISEIKKEEKHHLFWKIKSVNDIRIWKGYFNFENKCIK</sequence>
<dbReference type="SUPFAM" id="SSF55811">
    <property type="entry name" value="Nudix"/>
    <property type="match status" value="1"/>
</dbReference>
<evidence type="ECO:0000256" key="1">
    <source>
        <dbReference type="ARBA" id="ARBA00001946"/>
    </source>
</evidence>
<dbReference type="PANTHER" id="PTHR43046:SF14">
    <property type="entry name" value="MUTT_NUDIX FAMILY PROTEIN"/>
    <property type="match status" value="1"/>
</dbReference>
<dbReference type="PROSITE" id="PS51462">
    <property type="entry name" value="NUDIX"/>
    <property type="match status" value="1"/>
</dbReference>
<dbReference type="Pfam" id="PF00293">
    <property type="entry name" value="NUDIX"/>
    <property type="match status" value="1"/>
</dbReference>
<dbReference type="Gene3D" id="3.90.79.10">
    <property type="entry name" value="Nucleoside Triphosphate Pyrophosphohydrolase"/>
    <property type="match status" value="1"/>
</dbReference>
<evidence type="ECO:0000313" key="4">
    <source>
        <dbReference type="EMBL" id="MBD8487704.1"/>
    </source>
</evidence>
<keyword evidence="2 4" id="KW-0378">Hydrolase</keyword>
<dbReference type="InterPro" id="IPR015797">
    <property type="entry name" value="NUDIX_hydrolase-like_dom_sf"/>
</dbReference>
<organism evidence="4 5">
    <name type="scientific">Echinicola arenosa</name>
    <dbReference type="NCBI Taxonomy" id="2774144"/>
    <lineage>
        <taxon>Bacteria</taxon>
        <taxon>Pseudomonadati</taxon>
        <taxon>Bacteroidota</taxon>
        <taxon>Cytophagia</taxon>
        <taxon>Cytophagales</taxon>
        <taxon>Cyclobacteriaceae</taxon>
        <taxon>Echinicola</taxon>
    </lineage>
</organism>
<proteinExistence type="predicted"/>
<feature type="domain" description="Nudix hydrolase" evidence="3">
    <location>
        <begin position="15"/>
        <end position="147"/>
    </location>
</feature>
<protein>
    <submittedName>
        <fullName evidence="4">NUDIX hydrolase</fullName>
    </submittedName>
</protein>
<keyword evidence="5" id="KW-1185">Reference proteome</keyword>
<dbReference type="InterPro" id="IPR000086">
    <property type="entry name" value="NUDIX_hydrolase_dom"/>
</dbReference>
<evidence type="ECO:0000259" key="3">
    <source>
        <dbReference type="PROSITE" id="PS51462"/>
    </source>
</evidence>
<dbReference type="RefSeq" id="WP_192008089.1">
    <property type="nucleotide sequence ID" value="NZ_JACYTQ010000001.1"/>
</dbReference>
<reference evidence="4 5" key="1">
    <citation type="submission" date="2020-09" db="EMBL/GenBank/DDBJ databases">
        <title>Echinicola sp. CAU 1574 isolated from sand of Sido Beach.</title>
        <authorList>
            <person name="Kim W."/>
        </authorList>
    </citation>
    <scope>NUCLEOTIDE SEQUENCE [LARGE SCALE GENOMIC DNA]</scope>
    <source>
        <strain evidence="4 5">CAU 1574</strain>
    </source>
</reference>
<evidence type="ECO:0000256" key="2">
    <source>
        <dbReference type="ARBA" id="ARBA00022801"/>
    </source>
</evidence>